<gene>
    <name evidence="2" type="ORF">ACEN34_00580</name>
</gene>
<reference evidence="2 3" key="1">
    <citation type="submission" date="2024-08" db="EMBL/GenBank/DDBJ databases">
        <authorList>
            <person name="Arias E."/>
        </authorList>
    </citation>
    <scope>NUCLEOTIDE SEQUENCE [LARGE SCALE GENOMIC DNA]</scope>
    <source>
        <strain evidence="2 3">FAM 25317</strain>
    </source>
</reference>
<dbReference type="Proteomes" id="UP001625389">
    <property type="component" value="Unassembled WGS sequence"/>
</dbReference>
<sequence>MKTVASILEIIAGIVICWWVMAIARMFILTVAKYLVWFWWAIN</sequence>
<evidence type="ECO:0000313" key="2">
    <source>
        <dbReference type="EMBL" id="MFL2028116.1"/>
    </source>
</evidence>
<comment type="caution">
    <text evidence="2">The sequence shown here is derived from an EMBL/GenBank/DDBJ whole genome shotgun (WGS) entry which is preliminary data.</text>
</comment>
<accession>A0ABW8U9G1</accession>
<proteinExistence type="predicted"/>
<keyword evidence="3" id="KW-1185">Reference proteome</keyword>
<feature type="transmembrane region" description="Helical" evidence="1">
    <location>
        <begin position="7"/>
        <end position="40"/>
    </location>
</feature>
<evidence type="ECO:0000313" key="3">
    <source>
        <dbReference type="Proteomes" id="UP001625389"/>
    </source>
</evidence>
<keyword evidence="1" id="KW-0472">Membrane</keyword>
<keyword evidence="1" id="KW-1133">Transmembrane helix</keyword>
<evidence type="ECO:0000256" key="1">
    <source>
        <dbReference type="SAM" id="Phobius"/>
    </source>
</evidence>
<keyword evidence="1" id="KW-0812">Transmembrane</keyword>
<protein>
    <submittedName>
        <fullName evidence="2">Uncharacterized protein</fullName>
    </submittedName>
</protein>
<dbReference type="RefSeq" id="WP_407136681.1">
    <property type="nucleotide sequence ID" value="NZ_JBGQPK010000001.1"/>
</dbReference>
<name>A0ABW8U9G1_9LACO</name>
<organism evidence="2 3">
    <name type="scientific">Loigolactobacillus zhaoyuanensis</name>
    <dbReference type="NCBI Taxonomy" id="2486017"/>
    <lineage>
        <taxon>Bacteria</taxon>
        <taxon>Bacillati</taxon>
        <taxon>Bacillota</taxon>
        <taxon>Bacilli</taxon>
        <taxon>Lactobacillales</taxon>
        <taxon>Lactobacillaceae</taxon>
        <taxon>Loigolactobacillus</taxon>
    </lineage>
</organism>
<dbReference type="EMBL" id="JBGQPK010000001">
    <property type="protein sequence ID" value="MFL2028116.1"/>
    <property type="molecule type" value="Genomic_DNA"/>
</dbReference>